<name>A0A5B7GRU1_PORTR</name>
<evidence type="ECO:0000313" key="2">
    <source>
        <dbReference type="EMBL" id="MPC59907.1"/>
    </source>
</evidence>
<feature type="compositionally biased region" description="Polar residues" evidence="1">
    <location>
        <begin position="1"/>
        <end position="12"/>
    </location>
</feature>
<dbReference type="Proteomes" id="UP000324222">
    <property type="component" value="Unassembled WGS sequence"/>
</dbReference>
<organism evidence="2 3">
    <name type="scientific">Portunus trituberculatus</name>
    <name type="common">Swimming crab</name>
    <name type="synonym">Neptunus trituberculatus</name>
    <dbReference type="NCBI Taxonomy" id="210409"/>
    <lineage>
        <taxon>Eukaryota</taxon>
        <taxon>Metazoa</taxon>
        <taxon>Ecdysozoa</taxon>
        <taxon>Arthropoda</taxon>
        <taxon>Crustacea</taxon>
        <taxon>Multicrustacea</taxon>
        <taxon>Malacostraca</taxon>
        <taxon>Eumalacostraca</taxon>
        <taxon>Eucarida</taxon>
        <taxon>Decapoda</taxon>
        <taxon>Pleocyemata</taxon>
        <taxon>Brachyura</taxon>
        <taxon>Eubrachyura</taxon>
        <taxon>Portunoidea</taxon>
        <taxon>Portunidae</taxon>
        <taxon>Portuninae</taxon>
        <taxon>Portunus</taxon>
    </lineage>
</organism>
<evidence type="ECO:0000256" key="1">
    <source>
        <dbReference type="SAM" id="MobiDB-lite"/>
    </source>
</evidence>
<proteinExistence type="predicted"/>
<sequence length="53" mass="5866">MATGTCITSTQKVGRKGVHSREHLIKASPVEPRRLSTNSHVNAPNQQQITRQD</sequence>
<dbReference type="EMBL" id="VSRR010016970">
    <property type="protein sequence ID" value="MPC59907.1"/>
    <property type="molecule type" value="Genomic_DNA"/>
</dbReference>
<feature type="compositionally biased region" description="Polar residues" evidence="1">
    <location>
        <begin position="35"/>
        <end position="53"/>
    </location>
</feature>
<feature type="region of interest" description="Disordered" evidence="1">
    <location>
        <begin position="1"/>
        <end position="53"/>
    </location>
</feature>
<protein>
    <submittedName>
        <fullName evidence="2">Uncharacterized protein</fullName>
    </submittedName>
</protein>
<dbReference type="AlphaFoldDB" id="A0A5B7GRU1"/>
<evidence type="ECO:0000313" key="3">
    <source>
        <dbReference type="Proteomes" id="UP000324222"/>
    </source>
</evidence>
<keyword evidence="3" id="KW-1185">Reference proteome</keyword>
<reference evidence="2 3" key="1">
    <citation type="submission" date="2019-05" db="EMBL/GenBank/DDBJ databases">
        <title>Another draft genome of Portunus trituberculatus and its Hox gene families provides insights of decapod evolution.</title>
        <authorList>
            <person name="Jeong J.-H."/>
            <person name="Song I."/>
            <person name="Kim S."/>
            <person name="Choi T."/>
            <person name="Kim D."/>
            <person name="Ryu S."/>
            <person name="Kim W."/>
        </authorList>
    </citation>
    <scope>NUCLEOTIDE SEQUENCE [LARGE SCALE GENOMIC DNA]</scope>
    <source>
        <tissue evidence="2">Muscle</tissue>
    </source>
</reference>
<comment type="caution">
    <text evidence="2">The sequence shown here is derived from an EMBL/GenBank/DDBJ whole genome shotgun (WGS) entry which is preliminary data.</text>
</comment>
<gene>
    <name evidence="2" type="ORF">E2C01_053936</name>
</gene>
<accession>A0A5B7GRU1</accession>